<dbReference type="SUPFAM" id="SSF51556">
    <property type="entry name" value="Metallo-dependent hydrolases"/>
    <property type="match status" value="1"/>
</dbReference>
<sequence>MRTPKYPILDDHIHIDPRNGKGIEAAKEYQRAGGTHICLVTKPSWSLGVHPTTGEDFNQVFDETLDIAKQIHDKTGLIVFPILGVHPAEITVLAERMSYSEAADIMMGGLACAAHYVAEGKAIAIKSGRPHYDTTKEITNLSNQVVSQGFRLAADIGCAIQIHAESGPCSDMVEMAKTEGLDPNKVIKHFGTPDTPLTPSLVAKHEAIPELCRQQREFTIESDYMDENSRPGAVIGPKSVPRFTMRHLEQGTITENDLYRIHMHTPNKVYGIDISL</sequence>
<dbReference type="EMBL" id="CP075546">
    <property type="protein sequence ID" value="QVV87599.1"/>
    <property type="molecule type" value="Genomic_DNA"/>
</dbReference>
<evidence type="ECO:0000313" key="2">
    <source>
        <dbReference type="Proteomes" id="UP000680656"/>
    </source>
</evidence>
<dbReference type="Proteomes" id="UP000680656">
    <property type="component" value="Chromosome"/>
</dbReference>
<dbReference type="PANTHER" id="PTHR42206">
    <property type="entry name" value="METAL-DEPENDENT HYDROLASE-RELATED"/>
    <property type="match status" value="1"/>
</dbReference>
<dbReference type="PANTHER" id="PTHR42206:SF1">
    <property type="entry name" value="METAL-DEPENDENT HYDROLASE"/>
    <property type="match status" value="1"/>
</dbReference>
<accession>A0A8E7EI03</accession>
<keyword evidence="1" id="KW-0378">Hydrolase</keyword>
<keyword evidence="2" id="KW-1185">Reference proteome</keyword>
<reference evidence="1 2" key="1">
    <citation type="submission" date="2021-05" db="EMBL/GenBank/DDBJ databases">
        <title>A novel Methanospirillum isolate from a pyrite-forming mixed culture.</title>
        <authorList>
            <person name="Bunk B."/>
            <person name="Sproer C."/>
            <person name="Spring S."/>
            <person name="Pester M."/>
        </authorList>
    </citation>
    <scope>NUCLEOTIDE SEQUENCE [LARGE SCALE GENOMIC DNA]</scope>
    <source>
        <strain evidence="1 2">J.3.6.1-F.2.7.3</strain>
    </source>
</reference>
<dbReference type="Pfam" id="PF01026">
    <property type="entry name" value="TatD_DNase"/>
    <property type="match status" value="1"/>
</dbReference>
<gene>
    <name evidence="1" type="ORF">KHC33_09485</name>
</gene>
<name>A0A8E7EI03_9EURY</name>
<dbReference type="PIRSF" id="PIRSF004961">
    <property type="entry name" value="UCP004961_TatD"/>
    <property type="match status" value="1"/>
</dbReference>
<dbReference type="AlphaFoldDB" id="A0A8E7EI03"/>
<dbReference type="GO" id="GO:0016788">
    <property type="term" value="F:hydrolase activity, acting on ester bonds"/>
    <property type="evidence" value="ECO:0007669"/>
    <property type="project" value="InterPro"/>
</dbReference>
<dbReference type="InterPro" id="IPR032466">
    <property type="entry name" value="Metal_Hydrolase"/>
</dbReference>
<evidence type="ECO:0000313" key="1">
    <source>
        <dbReference type="EMBL" id="QVV87599.1"/>
    </source>
</evidence>
<protein>
    <submittedName>
        <fullName evidence="1">TatD family hydrolase</fullName>
    </submittedName>
</protein>
<dbReference type="RefSeq" id="WP_214418419.1">
    <property type="nucleotide sequence ID" value="NZ_CP075546.1"/>
</dbReference>
<dbReference type="InterPro" id="IPR011589">
    <property type="entry name" value="UCP004961"/>
</dbReference>
<dbReference type="Gene3D" id="3.20.20.140">
    <property type="entry name" value="Metal-dependent hydrolases"/>
    <property type="match status" value="1"/>
</dbReference>
<dbReference type="InterPro" id="IPR001130">
    <property type="entry name" value="TatD-like"/>
</dbReference>
<organism evidence="1 2">
    <name type="scientific">Methanospirillum purgamenti</name>
    <dbReference type="NCBI Taxonomy" id="2834276"/>
    <lineage>
        <taxon>Archaea</taxon>
        <taxon>Methanobacteriati</taxon>
        <taxon>Methanobacteriota</taxon>
        <taxon>Stenosarchaea group</taxon>
        <taxon>Methanomicrobia</taxon>
        <taxon>Methanomicrobiales</taxon>
        <taxon>Methanospirillaceae</taxon>
        <taxon>Methanospirillum</taxon>
    </lineage>
</organism>
<dbReference type="KEGG" id="mrtj:KHC33_09485"/>
<dbReference type="GeneID" id="65097415"/>
<proteinExistence type="predicted"/>